<organism evidence="1 2">
    <name type="scientific">Trichinella spiralis</name>
    <name type="common">Trichina worm</name>
    <dbReference type="NCBI Taxonomy" id="6334"/>
    <lineage>
        <taxon>Eukaryota</taxon>
        <taxon>Metazoa</taxon>
        <taxon>Ecdysozoa</taxon>
        <taxon>Nematoda</taxon>
        <taxon>Enoplea</taxon>
        <taxon>Dorylaimia</taxon>
        <taxon>Trichinellida</taxon>
        <taxon>Trichinellidae</taxon>
        <taxon>Trichinella</taxon>
    </lineage>
</organism>
<dbReference type="Proteomes" id="UP000054776">
    <property type="component" value="Unassembled WGS sequence"/>
</dbReference>
<sequence>MPRAFPQVFFSKICIIQHPLLISAIYVLQLPHYLTALSRTPLSVE</sequence>
<dbReference type="AlphaFoldDB" id="A0A0V0YXZ3"/>
<proteinExistence type="predicted"/>
<keyword evidence="2" id="KW-1185">Reference proteome</keyword>
<accession>A0A0V0YXZ3</accession>
<evidence type="ECO:0000313" key="1">
    <source>
        <dbReference type="EMBL" id="KRY05175.1"/>
    </source>
</evidence>
<gene>
    <name evidence="1" type="ORF">T01_7990</name>
</gene>
<evidence type="ECO:0000313" key="2">
    <source>
        <dbReference type="Proteomes" id="UP000054776"/>
    </source>
</evidence>
<reference evidence="1 2" key="1">
    <citation type="submission" date="2015-01" db="EMBL/GenBank/DDBJ databases">
        <title>Evolution of Trichinella species and genotypes.</title>
        <authorList>
            <person name="Korhonen P.K."/>
            <person name="Edoardo P."/>
            <person name="Giuseppe L.R."/>
            <person name="Gasser R.B."/>
        </authorList>
    </citation>
    <scope>NUCLEOTIDE SEQUENCE [LARGE SCALE GENOMIC DNA]</scope>
    <source>
        <strain evidence="1">ISS3</strain>
    </source>
</reference>
<comment type="caution">
    <text evidence="1">The sequence shown here is derived from an EMBL/GenBank/DDBJ whole genome shotgun (WGS) entry which is preliminary data.</text>
</comment>
<dbReference type="InParanoid" id="A0A0V0YXZ3"/>
<protein>
    <submittedName>
        <fullName evidence="1">Uncharacterized protein</fullName>
    </submittedName>
</protein>
<name>A0A0V0YXZ3_TRISP</name>
<dbReference type="EMBL" id="JYDH01003803">
    <property type="protein sequence ID" value="KRY05175.1"/>
    <property type="molecule type" value="Genomic_DNA"/>
</dbReference>